<proteinExistence type="predicted"/>
<evidence type="ECO:0000313" key="1">
    <source>
        <dbReference type="EMBL" id="SHE51006.1"/>
    </source>
</evidence>
<dbReference type="EMBL" id="FQVN01000001">
    <property type="protein sequence ID" value="SHE51006.1"/>
    <property type="molecule type" value="Genomic_DNA"/>
</dbReference>
<sequence>MTADPLWALLDLLRRIDPVPERVRAVARVAVREAGAPAGLALVADHDLGRDTGVRSRGIRRQWEFAGAGTGLAVQLTTSADGTLELVGLVTPAKATVTARTPSRSIETDADPVGWFHARGVPSGPLSLVVHPPGGAPSATPWMVA</sequence>
<evidence type="ECO:0000313" key="2">
    <source>
        <dbReference type="Proteomes" id="UP000184501"/>
    </source>
</evidence>
<organism evidence="1 2">
    <name type="scientific">Streptoalloteichus hindustanus</name>
    <dbReference type="NCBI Taxonomy" id="2017"/>
    <lineage>
        <taxon>Bacteria</taxon>
        <taxon>Bacillati</taxon>
        <taxon>Actinomycetota</taxon>
        <taxon>Actinomycetes</taxon>
        <taxon>Pseudonocardiales</taxon>
        <taxon>Pseudonocardiaceae</taxon>
        <taxon>Streptoalloteichus</taxon>
    </lineage>
</organism>
<dbReference type="AlphaFoldDB" id="A0A1M4U300"/>
<dbReference type="RefSeq" id="WP_073479475.1">
    <property type="nucleotide sequence ID" value="NZ_FQVN01000001.1"/>
</dbReference>
<dbReference type="STRING" id="2017.SAMN05444320_101277"/>
<dbReference type="OrthoDB" id="3432452at2"/>
<keyword evidence="2" id="KW-1185">Reference proteome</keyword>
<reference evidence="1 2" key="1">
    <citation type="submission" date="2016-11" db="EMBL/GenBank/DDBJ databases">
        <authorList>
            <person name="Jaros S."/>
            <person name="Januszkiewicz K."/>
            <person name="Wedrychowicz H."/>
        </authorList>
    </citation>
    <scope>NUCLEOTIDE SEQUENCE [LARGE SCALE GENOMIC DNA]</scope>
    <source>
        <strain evidence="1 2">DSM 44523</strain>
    </source>
</reference>
<protein>
    <submittedName>
        <fullName evidence="1">Uncharacterized protein</fullName>
    </submittedName>
</protein>
<dbReference type="Proteomes" id="UP000184501">
    <property type="component" value="Unassembled WGS sequence"/>
</dbReference>
<name>A0A1M4U300_STRHI</name>
<gene>
    <name evidence="1" type="ORF">SAMN05444320_101277</name>
</gene>
<accession>A0A1M4U300</accession>